<sequence length="225" mass="25351">MKQIKIGAITIGQAPRTDITRDILPLLPDYMTLTEYGALDDMTYEEVMSQFAPSEDDEVLVSRMRDGRQAKFTERFIRPLVQKKIDQAEAEGVSAIILFCTGVFPEFRHKVLFIEPQPLFHAIAAKLAGNQKIGILVPEPDQVEQAYHTWGKSGISIEATSASPYLEFDKIVEAASFFKDKDLAFICTDCMGFTMEMKHQIQEVTGLPVLLPRTLVVRILCEMFS</sequence>
<dbReference type="Proteomes" id="UP000260773">
    <property type="component" value="Unassembled WGS sequence"/>
</dbReference>
<evidence type="ECO:0000313" key="2">
    <source>
        <dbReference type="Proteomes" id="UP000260773"/>
    </source>
</evidence>
<dbReference type="InterPro" id="IPR010843">
    <property type="entry name" value="Uncharacterised_AroM"/>
</dbReference>
<name>A0A3E2TN17_9FIRM</name>
<dbReference type="AlphaFoldDB" id="A0A3E2TN17"/>
<comment type="caution">
    <text evidence="1">The sequence shown here is derived from an EMBL/GenBank/DDBJ whole genome shotgun (WGS) entry which is preliminary data.</text>
</comment>
<dbReference type="Pfam" id="PF07302">
    <property type="entry name" value="AroM"/>
    <property type="match status" value="1"/>
</dbReference>
<evidence type="ECO:0008006" key="3">
    <source>
        <dbReference type="Google" id="ProtNLM"/>
    </source>
</evidence>
<accession>A0A3E2TN17</accession>
<proteinExistence type="predicted"/>
<reference evidence="1 2" key="1">
    <citation type="submission" date="2018-08" db="EMBL/GenBank/DDBJ databases">
        <title>A genome reference for cultivated species of the human gut microbiota.</title>
        <authorList>
            <person name="Zou Y."/>
            <person name="Xue W."/>
            <person name="Luo G."/>
        </authorList>
    </citation>
    <scope>NUCLEOTIDE SEQUENCE [LARGE SCALE GENOMIC DNA]</scope>
    <source>
        <strain evidence="1 2">AF45-17</strain>
    </source>
</reference>
<protein>
    <recommendedName>
        <fullName evidence="3">AroM family protein</fullName>
    </recommendedName>
</protein>
<dbReference type="EMBL" id="QVEP01000020">
    <property type="protein sequence ID" value="RGB79705.1"/>
    <property type="molecule type" value="Genomic_DNA"/>
</dbReference>
<dbReference type="RefSeq" id="WP_117528446.1">
    <property type="nucleotide sequence ID" value="NZ_JAQDKA010000014.1"/>
</dbReference>
<organism evidence="1 2">
    <name type="scientific">Coprococcus catus</name>
    <dbReference type="NCBI Taxonomy" id="116085"/>
    <lineage>
        <taxon>Bacteria</taxon>
        <taxon>Bacillati</taxon>
        <taxon>Bacillota</taxon>
        <taxon>Clostridia</taxon>
        <taxon>Lachnospirales</taxon>
        <taxon>Lachnospiraceae</taxon>
        <taxon>Coprococcus</taxon>
    </lineage>
</organism>
<gene>
    <name evidence="1" type="ORF">DW070_09195</name>
</gene>
<evidence type="ECO:0000313" key="1">
    <source>
        <dbReference type="EMBL" id="RGB79705.1"/>
    </source>
</evidence>